<evidence type="ECO:0000256" key="1">
    <source>
        <dbReference type="ARBA" id="ARBA00022691"/>
    </source>
</evidence>
<protein>
    <submittedName>
        <fullName evidence="3">PRMT5 arginine-N-methyltransferase</fullName>
    </submittedName>
</protein>
<dbReference type="PANTHER" id="PTHR10738:SF0">
    <property type="entry name" value="PROTEIN ARGININE N-METHYLTRANSFERASE 5"/>
    <property type="match status" value="1"/>
</dbReference>
<dbReference type="GO" id="GO:0006355">
    <property type="term" value="P:regulation of DNA-templated transcription"/>
    <property type="evidence" value="ECO:0007669"/>
    <property type="project" value="TreeGrafter"/>
</dbReference>
<proteinExistence type="predicted"/>
<reference evidence="3 4" key="1">
    <citation type="submission" date="2020-12" db="EMBL/GenBank/DDBJ databases">
        <title>Concerted genomic and epigenomic changes stabilize Arabidopsis allopolyploids.</title>
        <authorList>
            <person name="Chen Z."/>
        </authorList>
    </citation>
    <scope>NUCLEOTIDE SEQUENCE [LARGE SCALE GENOMIC DNA]</scope>
    <source>
        <strain evidence="3">As9502</strain>
        <tissue evidence="3">Leaf</tissue>
    </source>
</reference>
<sequence>MEPLSEQERKEVIHRDRFHTPLQPLKYNLEAHSYESIERDTVKYIQYQRAIARALEDRVPNEKASELTTDLVTTRGWEGIVTIISQ</sequence>
<feature type="domain" description="PRMT5 arginine-N-methyltransferase" evidence="2">
    <location>
        <begin position="7"/>
        <end position="68"/>
    </location>
</feature>
<dbReference type="InterPro" id="IPR035075">
    <property type="entry name" value="PRMT5"/>
</dbReference>
<accession>A0A8T2ACM0</accession>
<dbReference type="GO" id="GO:0005634">
    <property type="term" value="C:nucleus"/>
    <property type="evidence" value="ECO:0007669"/>
    <property type="project" value="TreeGrafter"/>
</dbReference>
<dbReference type="InterPro" id="IPR025799">
    <property type="entry name" value="Arg_MeTrfase"/>
</dbReference>
<keyword evidence="4" id="KW-1185">Reference proteome</keyword>
<organism evidence="3 4">
    <name type="scientific">Arabidopsis suecica</name>
    <name type="common">Swedish thale-cress</name>
    <name type="synonym">Cardaminopsis suecica</name>
    <dbReference type="NCBI Taxonomy" id="45249"/>
    <lineage>
        <taxon>Eukaryota</taxon>
        <taxon>Viridiplantae</taxon>
        <taxon>Streptophyta</taxon>
        <taxon>Embryophyta</taxon>
        <taxon>Tracheophyta</taxon>
        <taxon>Spermatophyta</taxon>
        <taxon>Magnoliopsida</taxon>
        <taxon>eudicotyledons</taxon>
        <taxon>Gunneridae</taxon>
        <taxon>Pentapetalae</taxon>
        <taxon>rosids</taxon>
        <taxon>malvids</taxon>
        <taxon>Brassicales</taxon>
        <taxon>Brassicaceae</taxon>
        <taxon>Camelineae</taxon>
        <taxon>Arabidopsis</taxon>
    </lineage>
</organism>
<dbReference type="PANTHER" id="PTHR10738">
    <property type="entry name" value="PROTEIN ARGININE N-METHYLTRANSFERASE 5"/>
    <property type="match status" value="1"/>
</dbReference>
<dbReference type="OrthoDB" id="1365336at2759"/>
<dbReference type="AlphaFoldDB" id="A0A8T2ACM0"/>
<dbReference type="GO" id="GO:0016274">
    <property type="term" value="F:protein-arginine N-methyltransferase activity"/>
    <property type="evidence" value="ECO:0007669"/>
    <property type="project" value="InterPro"/>
</dbReference>
<dbReference type="Proteomes" id="UP000694251">
    <property type="component" value="Chromosome 9"/>
</dbReference>
<evidence type="ECO:0000313" key="4">
    <source>
        <dbReference type="Proteomes" id="UP000694251"/>
    </source>
</evidence>
<keyword evidence="1" id="KW-0949">S-adenosyl-L-methionine</keyword>
<gene>
    <name evidence="3" type="ORF">ISN44_As09g003980</name>
</gene>
<evidence type="ECO:0000313" key="3">
    <source>
        <dbReference type="EMBL" id="KAG7572002.1"/>
    </source>
</evidence>
<evidence type="ECO:0000259" key="2">
    <source>
        <dbReference type="Pfam" id="PF05185"/>
    </source>
</evidence>
<name>A0A8T2ACM0_ARASU</name>
<dbReference type="EMBL" id="JAEFBJ010000009">
    <property type="protein sequence ID" value="KAG7572002.1"/>
    <property type="molecule type" value="Genomic_DNA"/>
</dbReference>
<dbReference type="Pfam" id="PF05185">
    <property type="entry name" value="PRMT5"/>
    <property type="match status" value="1"/>
</dbReference>
<comment type="caution">
    <text evidence="3">The sequence shown here is derived from an EMBL/GenBank/DDBJ whole genome shotgun (WGS) entry which is preliminary data.</text>
</comment>
<dbReference type="GO" id="GO:0005829">
    <property type="term" value="C:cytosol"/>
    <property type="evidence" value="ECO:0007669"/>
    <property type="project" value="TreeGrafter"/>
</dbReference>